<evidence type="ECO:0000313" key="2">
    <source>
        <dbReference type="Proteomes" id="UP000278907"/>
    </source>
</evidence>
<reference evidence="1 2" key="1">
    <citation type="submission" date="2018-09" db="EMBL/GenBank/DDBJ databases">
        <authorList>
            <person name="Livingstone P.G."/>
            <person name="Whitworth D.E."/>
        </authorList>
    </citation>
    <scope>NUCLEOTIDE SEQUENCE [LARGE SCALE GENOMIC DNA]</scope>
    <source>
        <strain evidence="1 2">CA031B</strain>
    </source>
</reference>
<comment type="caution">
    <text evidence="1">The sequence shown here is derived from an EMBL/GenBank/DDBJ whole genome shotgun (WGS) entry which is preliminary data.</text>
</comment>
<name>A0ABX9QEA2_9BACT</name>
<gene>
    <name evidence="1" type="ORF">D7Y13_26285</name>
</gene>
<dbReference type="Proteomes" id="UP000278907">
    <property type="component" value="Unassembled WGS sequence"/>
</dbReference>
<evidence type="ECO:0000313" key="1">
    <source>
        <dbReference type="EMBL" id="RKI00824.1"/>
    </source>
</evidence>
<organism evidence="1 2">
    <name type="scientific">Corallococcus praedator</name>
    <dbReference type="NCBI Taxonomy" id="2316724"/>
    <lineage>
        <taxon>Bacteria</taxon>
        <taxon>Pseudomonadati</taxon>
        <taxon>Myxococcota</taxon>
        <taxon>Myxococcia</taxon>
        <taxon>Myxococcales</taxon>
        <taxon>Cystobacterineae</taxon>
        <taxon>Myxococcaceae</taxon>
        <taxon>Corallococcus</taxon>
    </lineage>
</organism>
<feature type="non-terminal residue" evidence="1">
    <location>
        <position position="258"/>
    </location>
</feature>
<dbReference type="EMBL" id="RAWI01000234">
    <property type="protein sequence ID" value="RKI00824.1"/>
    <property type="molecule type" value="Genomic_DNA"/>
</dbReference>
<sequence length="258" mass="26756">MVAEHVDPPIARRGHLTDDAAMGRASHRYGRVALGLLLLAAPGRAQEAAPLTSFSLERLEVNPGLGALTLGNGELLAPGSLRVSLLGHYQRAPRVFHVDGQDASLLRYRATGMLALAVGVLPWLELQGQLPVVVRQRGDDLTTSQAIASPSRSGLGAPRFDVRLGLLGRLSPEALHLALDLGVQLPLGASGALVRDSGFSGWGRLLLGKQLGPVSPALEAGVLLRPSVSPASSADARDSVGSELQVGAGLTVGRALRG</sequence>
<accession>A0ABX9QEA2</accession>
<evidence type="ECO:0008006" key="3">
    <source>
        <dbReference type="Google" id="ProtNLM"/>
    </source>
</evidence>
<proteinExistence type="predicted"/>
<keyword evidence="2" id="KW-1185">Reference proteome</keyword>
<protein>
    <recommendedName>
        <fullName evidence="3">OmpA family protein</fullName>
    </recommendedName>
</protein>